<gene>
    <name evidence="2" type="ORF">ACFPM7_05340</name>
</gene>
<dbReference type="Pfam" id="PF00550">
    <property type="entry name" value="PP-binding"/>
    <property type="match status" value="1"/>
</dbReference>
<dbReference type="InterPro" id="IPR009081">
    <property type="entry name" value="PP-bd_ACP"/>
</dbReference>
<dbReference type="EMBL" id="JBHSKF010000002">
    <property type="protein sequence ID" value="MFC5286468.1"/>
    <property type="molecule type" value="Genomic_DNA"/>
</dbReference>
<dbReference type="Proteomes" id="UP001596157">
    <property type="component" value="Unassembled WGS sequence"/>
</dbReference>
<comment type="caution">
    <text evidence="2">The sequence shown here is derived from an EMBL/GenBank/DDBJ whole genome shotgun (WGS) entry which is preliminary data.</text>
</comment>
<dbReference type="SUPFAM" id="SSF47336">
    <property type="entry name" value="ACP-like"/>
    <property type="match status" value="1"/>
</dbReference>
<dbReference type="Gene3D" id="1.10.1200.10">
    <property type="entry name" value="ACP-like"/>
    <property type="match status" value="1"/>
</dbReference>
<dbReference type="InterPro" id="IPR036736">
    <property type="entry name" value="ACP-like_sf"/>
</dbReference>
<dbReference type="PROSITE" id="PS50075">
    <property type="entry name" value="CARRIER"/>
    <property type="match status" value="1"/>
</dbReference>
<dbReference type="RefSeq" id="WP_378244425.1">
    <property type="nucleotide sequence ID" value="NZ_JBHSKF010000002.1"/>
</dbReference>
<organism evidence="2 3">
    <name type="scientific">Actinokineospora guangxiensis</name>
    <dbReference type="NCBI Taxonomy" id="1490288"/>
    <lineage>
        <taxon>Bacteria</taxon>
        <taxon>Bacillati</taxon>
        <taxon>Actinomycetota</taxon>
        <taxon>Actinomycetes</taxon>
        <taxon>Pseudonocardiales</taxon>
        <taxon>Pseudonocardiaceae</taxon>
        <taxon>Actinokineospora</taxon>
    </lineage>
</organism>
<reference evidence="3" key="1">
    <citation type="journal article" date="2019" name="Int. J. Syst. Evol. Microbiol.">
        <title>The Global Catalogue of Microorganisms (GCM) 10K type strain sequencing project: providing services to taxonomists for standard genome sequencing and annotation.</title>
        <authorList>
            <consortium name="The Broad Institute Genomics Platform"/>
            <consortium name="The Broad Institute Genome Sequencing Center for Infectious Disease"/>
            <person name="Wu L."/>
            <person name="Ma J."/>
        </authorList>
    </citation>
    <scope>NUCLEOTIDE SEQUENCE [LARGE SCALE GENOMIC DNA]</scope>
    <source>
        <strain evidence="3">CCUG 59778</strain>
    </source>
</reference>
<keyword evidence="3" id="KW-1185">Reference proteome</keyword>
<name>A0ABW0EJI6_9PSEU</name>
<evidence type="ECO:0000313" key="3">
    <source>
        <dbReference type="Proteomes" id="UP001596157"/>
    </source>
</evidence>
<protein>
    <submittedName>
        <fullName evidence="2">Acyl carrier protein</fullName>
    </submittedName>
</protein>
<proteinExistence type="predicted"/>
<evidence type="ECO:0000313" key="2">
    <source>
        <dbReference type="EMBL" id="MFC5286468.1"/>
    </source>
</evidence>
<accession>A0ABW0EJI6</accession>
<sequence>MDSTAHAQLRGFLTRALGADIGDDDDYFALGMVNSLFALELVTFVEHRFGFPVEVDDLDLDNFRTLARLTAFVHAKTEGALA</sequence>
<feature type="domain" description="Carrier" evidence="1">
    <location>
        <begin position="1"/>
        <end position="77"/>
    </location>
</feature>
<evidence type="ECO:0000259" key="1">
    <source>
        <dbReference type="PROSITE" id="PS50075"/>
    </source>
</evidence>